<dbReference type="OrthoDB" id="215495at2"/>
<evidence type="ECO:0000313" key="3">
    <source>
        <dbReference type="Proteomes" id="UP000318626"/>
    </source>
</evidence>
<reference evidence="3" key="1">
    <citation type="submission" date="2019-02" db="EMBL/GenBank/DDBJ databases">
        <title>Deep-cultivation of Planctomycetes and their phenomic and genomic characterization uncovers novel biology.</title>
        <authorList>
            <person name="Wiegand S."/>
            <person name="Jogler M."/>
            <person name="Boedeker C."/>
            <person name="Pinto D."/>
            <person name="Vollmers J."/>
            <person name="Rivas-Marin E."/>
            <person name="Kohn T."/>
            <person name="Peeters S.H."/>
            <person name="Heuer A."/>
            <person name="Rast P."/>
            <person name="Oberbeckmann S."/>
            <person name="Bunk B."/>
            <person name="Jeske O."/>
            <person name="Meyerdierks A."/>
            <person name="Storesund J.E."/>
            <person name="Kallscheuer N."/>
            <person name="Luecker S."/>
            <person name="Lage O.M."/>
            <person name="Pohl T."/>
            <person name="Merkel B.J."/>
            <person name="Hornburger P."/>
            <person name="Mueller R.-W."/>
            <person name="Bruemmer F."/>
            <person name="Labrenz M."/>
            <person name="Spormann A.M."/>
            <person name="Op den Camp H."/>
            <person name="Overmann J."/>
            <person name="Amann R."/>
            <person name="Jetten M.S.M."/>
            <person name="Mascher T."/>
            <person name="Medema M.H."/>
            <person name="Devos D.P."/>
            <person name="Kaster A.-K."/>
            <person name="Ovreas L."/>
            <person name="Rohde M."/>
            <person name="Galperin M.Y."/>
            <person name="Jogler C."/>
        </authorList>
    </citation>
    <scope>NUCLEOTIDE SEQUENCE [LARGE SCALE GENOMIC DNA]</scope>
    <source>
        <strain evidence="3">Pan97</strain>
    </source>
</reference>
<dbReference type="Pfam" id="PF00085">
    <property type="entry name" value="Thioredoxin"/>
    <property type="match status" value="1"/>
</dbReference>
<dbReference type="PANTHER" id="PTHR10438:SF468">
    <property type="entry name" value="THIOREDOXIN-1-RELATED"/>
    <property type="match status" value="1"/>
</dbReference>
<dbReference type="InterPro" id="IPR036249">
    <property type="entry name" value="Thioredoxin-like_sf"/>
</dbReference>
<dbReference type="Proteomes" id="UP000318626">
    <property type="component" value="Chromosome"/>
</dbReference>
<sequence>MPFDSQYHEQAPTREEIDQTPGKVVLEFGANWCGHCQGLSSTVESLLSSAHDVQHIRVADGKGKRLGRSFGVKLWPTLVLLSDGEVVEQLVRPSPDHLTNAFTSFAST</sequence>
<evidence type="ECO:0000313" key="2">
    <source>
        <dbReference type="EMBL" id="QDU75165.1"/>
    </source>
</evidence>
<organism evidence="2 3">
    <name type="scientific">Bremerella volcania</name>
    <dbReference type="NCBI Taxonomy" id="2527984"/>
    <lineage>
        <taxon>Bacteria</taxon>
        <taxon>Pseudomonadati</taxon>
        <taxon>Planctomycetota</taxon>
        <taxon>Planctomycetia</taxon>
        <taxon>Pirellulales</taxon>
        <taxon>Pirellulaceae</taxon>
        <taxon>Bremerella</taxon>
    </lineage>
</organism>
<proteinExistence type="predicted"/>
<gene>
    <name evidence="2" type="ORF">Pan97_21890</name>
</gene>
<evidence type="ECO:0000259" key="1">
    <source>
        <dbReference type="Pfam" id="PF00085"/>
    </source>
</evidence>
<dbReference type="AlphaFoldDB" id="A0A518C7F4"/>
<dbReference type="SUPFAM" id="SSF52833">
    <property type="entry name" value="Thioredoxin-like"/>
    <property type="match status" value="1"/>
</dbReference>
<dbReference type="Gene3D" id="3.40.30.10">
    <property type="entry name" value="Glutaredoxin"/>
    <property type="match status" value="1"/>
</dbReference>
<dbReference type="CDD" id="cd02947">
    <property type="entry name" value="TRX_family"/>
    <property type="match status" value="1"/>
</dbReference>
<dbReference type="KEGG" id="bvo:Pan97_21890"/>
<keyword evidence="3" id="KW-1185">Reference proteome</keyword>
<protein>
    <submittedName>
        <fullName evidence="2">Thioredoxin C-1</fullName>
    </submittedName>
</protein>
<dbReference type="EMBL" id="CP036289">
    <property type="protein sequence ID" value="QDU75165.1"/>
    <property type="molecule type" value="Genomic_DNA"/>
</dbReference>
<dbReference type="RefSeq" id="WP_144972324.1">
    <property type="nucleotide sequence ID" value="NZ_CP036289.1"/>
</dbReference>
<dbReference type="PANTHER" id="PTHR10438">
    <property type="entry name" value="THIOREDOXIN"/>
    <property type="match status" value="1"/>
</dbReference>
<dbReference type="InterPro" id="IPR050620">
    <property type="entry name" value="Thioredoxin_H-type-like"/>
</dbReference>
<dbReference type="InterPro" id="IPR013766">
    <property type="entry name" value="Thioredoxin_domain"/>
</dbReference>
<accession>A0A518C7F4</accession>
<name>A0A518C7F4_9BACT</name>
<feature type="domain" description="Thioredoxin" evidence="1">
    <location>
        <begin position="14"/>
        <end position="100"/>
    </location>
</feature>